<dbReference type="EMBL" id="KQ245527">
    <property type="protein sequence ID" value="KNC73509.1"/>
    <property type="molecule type" value="Genomic_DNA"/>
</dbReference>
<dbReference type="Proteomes" id="UP000054560">
    <property type="component" value="Unassembled WGS sequence"/>
</dbReference>
<feature type="non-terminal residue" evidence="2">
    <location>
        <position position="1"/>
    </location>
</feature>
<reference evidence="2 3" key="1">
    <citation type="submission" date="2011-02" db="EMBL/GenBank/DDBJ databases">
        <title>The Genome Sequence of Sphaeroforma arctica JP610.</title>
        <authorList>
            <consortium name="The Broad Institute Genome Sequencing Platform"/>
            <person name="Russ C."/>
            <person name="Cuomo C."/>
            <person name="Young S.K."/>
            <person name="Zeng Q."/>
            <person name="Gargeya S."/>
            <person name="Alvarado L."/>
            <person name="Berlin A."/>
            <person name="Chapman S.B."/>
            <person name="Chen Z."/>
            <person name="Freedman E."/>
            <person name="Gellesch M."/>
            <person name="Goldberg J."/>
            <person name="Griggs A."/>
            <person name="Gujja S."/>
            <person name="Heilman E."/>
            <person name="Heiman D."/>
            <person name="Howarth C."/>
            <person name="Mehta T."/>
            <person name="Neiman D."/>
            <person name="Pearson M."/>
            <person name="Roberts A."/>
            <person name="Saif S."/>
            <person name="Shea T."/>
            <person name="Shenoy N."/>
            <person name="Sisk P."/>
            <person name="Stolte C."/>
            <person name="Sykes S."/>
            <person name="White J."/>
            <person name="Yandava C."/>
            <person name="Burger G."/>
            <person name="Gray M.W."/>
            <person name="Holland P.W.H."/>
            <person name="King N."/>
            <person name="Lang F.B.F."/>
            <person name="Roger A.J."/>
            <person name="Ruiz-Trillo I."/>
            <person name="Haas B."/>
            <person name="Nusbaum C."/>
            <person name="Birren B."/>
        </authorList>
    </citation>
    <scope>NUCLEOTIDE SEQUENCE [LARGE SCALE GENOMIC DNA]</scope>
    <source>
        <strain evidence="2 3">JP610</strain>
    </source>
</reference>
<dbReference type="AlphaFoldDB" id="A0A0L0F9W2"/>
<keyword evidence="3" id="KW-1185">Reference proteome</keyword>
<name>A0A0L0F9W2_9EUKA</name>
<proteinExistence type="predicted"/>
<feature type="signal peptide" evidence="1">
    <location>
        <begin position="1"/>
        <end position="19"/>
    </location>
</feature>
<feature type="chain" id="PRO_5005538459" evidence="1">
    <location>
        <begin position="20"/>
        <end position="329"/>
    </location>
</feature>
<evidence type="ECO:0000313" key="2">
    <source>
        <dbReference type="EMBL" id="KNC73509.1"/>
    </source>
</evidence>
<evidence type="ECO:0000256" key="1">
    <source>
        <dbReference type="SAM" id="SignalP"/>
    </source>
</evidence>
<sequence length="329" mass="36021">EWGTLLLVRLLLYTRCGRRCHITGEINDTHTINDTIYDNVNDTGGNGKSGSINDTPTINNTINEAVNETWTDTITGINTQSGNERQTINDTAVINEIETVYTTTTSCDNQTTDNSTIQIDLAKKTDRQPISDTESIIDTPAINDTAHRTIPAQTVVSVMQRLRQRLTLGYTGATKAAVACTRTLLLALPLTWGGCGCTRVCEGVGVGVGRSVYGPCTHTQSSNTHSYTGTYTQTYTGTYTRRERGAITQCVCELVRVLGTAHMAVEDMRVMLVLLENGASILNRQVEDRANGARVQSGDIEGRAECKEGLSLVHEWYWPLLSVLSDINR</sequence>
<dbReference type="RefSeq" id="XP_014147411.1">
    <property type="nucleotide sequence ID" value="XM_014291936.1"/>
</dbReference>
<gene>
    <name evidence="2" type="ORF">SARC_13933</name>
</gene>
<organism evidence="2 3">
    <name type="scientific">Sphaeroforma arctica JP610</name>
    <dbReference type="NCBI Taxonomy" id="667725"/>
    <lineage>
        <taxon>Eukaryota</taxon>
        <taxon>Ichthyosporea</taxon>
        <taxon>Ichthyophonida</taxon>
        <taxon>Sphaeroforma</taxon>
    </lineage>
</organism>
<evidence type="ECO:0000313" key="3">
    <source>
        <dbReference type="Proteomes" id="UP000054560"/>
    </source>
</evidence>
<protein>
    <submittedName>
        <fullName evidence="2">Uncharacterized protein</fullName>
    </submittedName>
</protein>
<keyword evidence="1" id="KW-0732">Signal</keyword>
<accession>A0A0L0F9W2</accession>
<dbReference type="GeneID" id="25914437"/>